<gene>
    <name evidence="1" type="ORF">ACFPZP_08510</name>
</gene>
<comment type="caution">
    <text evidence="1">The sequence shown here is derived from an EMBL/GenBank/DDBJ whole genome shotgun (WGS) entry which is preliminary data.</text>
</comment>
<dbReference type="Proteomes" id="UP001596169">
    <property type="component" value="Unassembled WGS sequence"/>
</dbReference>
<name>A0ABW1PY23_9ENTR</name>
<dbReference type="RefSeq" id="WP_108701049.1">
    <property type="nucleotide sequence ID" value="NZ_JBHSRG010000005.1"/>
</dbReference>
<protein>
    <submittedName>
        <fullName evidence="1">Acyl carrier protein</fullName>
    </submittedName>
</protein>
<reference evidence="2" key="1">
    <citation type="journal article" date="2019" name="Int. J. Syst. Evol. Microbiol.">
        <title>The Global Catalogue of Microorganisms (GCM) 10K type strain sequencing project: providing services to taxonomists for standard genome sequencing and annotation.</title>
        <authorList>
            <consortium name="The Broad Institute Genomics Platform"/>
            <consortium name="The Broad Institute Genome Sequencing Center for Infectious Disease"/>
            <person name="Wu L."/>
            <person name="Ma J."/>
        </authorList>
    </citation>
    <scope>NUCLEOTIDE SEQUENCE [LARGE SCALE GENOMIC DNA]</scope>
    <source>
        <strain evidence="2">JCM30009</strain>
    </source>
</reference>
<accession>A0ABW1PY23</accession>
<sequence length="80" mass="9400">MSNLETYNRIFVETFEVAEETLPGYKYQDTPSWDSVGHMTMIASLEDAFDIMMDTDDIIEFASWEKGKEILKKYDVEFQD</sequence>
<evidence type="ECO:0000313" key="2">
    <source>
        <dbReference type="Proteomes" id="UP001596169"/>
    </source>
</evidence>
<dbReference type="SUPFAM" id="SSF47336">
    <property type="entry name" value="ACP-like"/>
    <property type="match status" value="1"/>
</dbReference>
<evidence type="ECO:0000313" key="1">
    <source>
        <dbReference type="EMBL" id="MFC6121095.1"/>
    </source>
</evidence>
<proteinExistence type="predicted"/>
<dbReference type="InterPro" id="IPR036736">
    <property type="entry name" value="ACP-like_sf"/>
</dbReference>
<organism evidence="1 2">
    <name type="scientific">Citrobacter bitternis</name>
    <dbReference type="NCBI Taxonomy" id="1585982"/>
    <lineage>
        <taxon>Bacteria</taxon>
        <taxon>Pseudomonadati</taxon>
        <taxon>Pseudomonadota</taxon>
        <taxon>Gammaproteobacteria</taxon>
        <taxon>Enterobacterales</taxon>
        <taxon>Enterobacteriaceae</taxon>
        <taxon>Citrobacter</taxon>
    </lineage>
</organism>
<keyword evidence="2" id="KW-1185">Reference proteome</keyword>
<dbReference type="EMBL" id="JBHSRG010000005">
    <property type="protein sequence ID" value="MFC6121095.1"/>
    <property type="molecule type" value="Genomic_DNA"/>
</dbReference>
<dbReference type="Gene3D" id="1.10.1200.10">
    <property type="entry name" value="ACP-like"/>
    <property type="match status" value="1"/>
</dbReference>